<evidence type="ECO:0000313" key="1">
    <source>
        <dbReference type="EMBL" id="SIR54372.1"/>
    </source>
</evidence>
<dbReference type="EMBL" id="FTMX01000004">
    <property type="protein sequence ID" value="SIR54372.1"/>
    <property type="molecule type" value="Genomic_DNA"/>
</dbReference>
<reference evidence="1 2" key="1">
    <citation type="submission" date="2017-01" db="EMBL/GenBank/DDBJ databases">
        <authorList>
            <person name="Varghese N."/>
            <person name="Submissions S."/>
        </authorList>
    </citation>
    <scope>NUCLEOTIDE SEQUENCE [LARGE SCALE GENOMIC DNA]</scope>
    <source>
        <strain evidence="1 2">RUG2-6</strain>
    </source>
</reference>
<evidence type="ECO:0000313" key="2">
    <source>
        <dbReference type="Proteomes" id="UP000185829"/>
    </source>
</evidence>
<accession>A0A9X8WL42</accession>
<organism evidence="1 2">
    <name type="scientific">Peribacillus simplex</name>
    <dbReference type="NCBI Taxonomy" id="1478"/>
    <lineage>
        <taxon>Bacteria</taxon>
        <taxon>Bacillati</taxon>
        <taxon>Bacillota</taxon>
        <taxon>Bacilli</taxon>
        <taxon>Bacillales</taxon>
        <taxon>Bacillaceae</taxon>
        <taxon>Peribacillus</taxon>
    </lineage>
</organism>
<dbReference type="AlphaFoldDB" id="A0A9X8WL42"/>
<proteinExistence type="predicted"/>
<protein>
    <submittedName>
        <fullName evidence="1">Uncharacterized protein</fullName>
    </submittedName>
</protein>
<name>A0A9X8WL42_9BACI</name>
<sequence>MIPGIQGRPPLTRMYSKYDLVQYNANRKAKDAVCSKLSRPKGYECEEFRFATYEGAGTGDVRFSV</sequence>
<gene>
    <name evidence="1" type="ORF">SAMN05878482_104199</name>
</gene>
<dbReference type="Proteomes" id="UP000185829">
    <property type="component" value="Unassembled WGS sequence"/>
</dbReference>
<comment type="caution">
    <text evidence="1">The sequence shown here is derived from an EMBL/GenBank/DDBJ whole genome shotgun (WGS) entry which is preliminary data.</text>
</comment>